<proteinExistence type="predicted"/>
<dbReference type="HOGENOM" id="CLU_112054_0_0_11"/>
<reference evidence="2 3" key="1">
    <citation type="journal article" date="2018" name="J. Biol. Chem.">
        <title>Discovery of the actinoplanic acid pathway in Streptomyces rapamycinicus reveals a genetically conserved synergism with rapamycin.</title>
        <authorList>
            <person name="Mrak P."/>
            <person name="Krastel P."/>
            <person name="Pivk Lukancic P."/>
            <person name="Tao J."/>
            <person name="Pistorius D."/>
            <person name="Moore C.M."/>
        </authorList>
    </citation>
    <scope>NUCLEOTIDE SEQUENCE [LARGE SCALE GENOMIC DNA]</scope>
    <source>
        <strain evidence="2 3">NRRL 5491</strain>
    </source>
</reference>
<comment type="caution">
    <text evidence="2">The sequence shown here is derived from an EMBL/GenBank/DDBJ whole genome shotgun (WGS) entry which is preliminary data.</text>
</comment>
<dbReference type="eggNOG" id="ENOG5031MDE">
    <property type="taxonomic scope" value="Bacteria"/>
</dbReference>
<evidence type="ECO:0000256" key="1">
    <source>
        <dbReference type="SAM" id="MobiDB-lite"/>
    </source>
</evidence>
<name>A0A0A0NMB8_STRRN</name>
<accession>A0A0A0NMB8</accession>
<dbReference type="EMBL" id="QYCY01000001">
    <property type="protein sequence ID" value="RLV78508.1"/>
    <property type="molecule type" value="Genomic_DNA"/>
</dbReference>
<feature type="region of interest" description="Disordered" evidence="1">
    <location>
        <begin position="134"/>
        <end position="159"/>
    </location>
</feature>
<dbReference type="KEGG" id="src:M271_34620"/>
<sequence length="159" mass="17400">MSIASRAASAHEQLRRHSTHPLIPDSKAADIAKAAARLAALLGIDPAYVQPNRSWNSLELPLAPLTLHASDPDDEQQVYTFSYRDPLYDDEPFFLLGPCPVCDAMVPLAEVRSLADLGTFLSQGPAPLLDNRMLPGSYPDEFDRDPAHSSNCPFREGES</sequence>
<dbReference type="Proteomes" id="UP000281594">
    <property type="component" value="Unassembled WGS sequence"/>
</dbReference>
<protein>
    <submittedName>
        <fullName evidence="2">Uncharacterized protein</fullName>
    </submittedName>
</protein>
<organism evidence="2 3">
    <name type="scientific">Streptomyces rapamycinicus (strain ATCC 29253 / DSM 41530 / NRRL 5491 / AYB-994)</name>
    <name type="common">Streptomyces hygroscopicus (strain ATCC 29253)</name>
    <dbReference type="NCBI Taxonomy" id="1343740"/>
    <lineage>
        <taxon>Bacteria</taxon>
        <taxon>Bacillati</taxon>
        <taxon>Actinomycetota</taxon>
        <taxon>Actinomycetes</taxon>
        <taxon>Kitasatosporales</taxon>
        <taxon>Streptomycetaceae</taxon>
        <taxon>Streptomyces</taxon>
        <taxon>Streptomyces violaceusniger group</taxon>
    </lineage>
</organism>
<dbReference type="RefSeq" id="WP_020871814.1">
    <property type="nucleotide sequence ID" value="NC_022785.1"/>
</dbReference>
<dbReference type="AlphaFoldDB" id="A0A0A0NMB8"/>
<evidence type="ECO:0000313" key="3">
    <source>
        <dbReference type="Proteomes" id="UP000281594"/>
    </source>
</evidence>
<evidence type="ECO:0000313" key="2">
    <source>
        <dbReference type="EMBL" id="RLV78508.1"/>
    </source>
</evidence>
<gene>
    <name evidence="2" type="ORF">D3C57_109025</name>
</gene>